<evidence type="ECO:0000313" key="3">
    <source>
        <dbReference type="Proteomes" id="UP001327560"/>
    </source>
</evidence>
<reference evidence="2 3" key="1">
    <citation type="submission" date="2023-10" db="EMBL/GenBank/DDBJ databases">
        <title>Chromosome-scale genome assembly provides insights into flower coloration mechanisms of Canna indica.</title>
        <authorList>
            <person name="Li C."/>
        </authorList>
    </citation>
    <scope>NUCLEOTIDE SEQUENCE [LARGE SCALE GENOMIC DNA]</scope>
    <source>
        <tissue evidence="2">Flower</tissue>
    </source>
</reference>
<feature type="domain" description="Reverse transcriptase zinc-binding" evidence="1">
    <location>
        <begin position="118"/>
        <end position="188"/>
    </location>
</feature>
<accession>A0AAQ3QF13</accession>
<evidence type="ECO:0000259" key="1">
    <source>
        <dbReference type="Pfam" id="PF13966"/>
    </source>
</evidence>
<proteinExistence type="predicted"/>
<protein>
    <recommendedName>
        <fullName evidence="1">Reverse transcriptase zinc-binding domain-containing protein</fullName>
    </recommendedName>
</protein>
<dbReference type="EMBL" id="CP136894">
    <property type="protein sequence ID" value="WOL08609.1"/>
    <property type="molecule type" value="Genomic_DNA"/>
</dbReference>
<evidence type="ECO:0000313" key="2">
    <source>
        <dbReference type="EMBL" id="WOL08609.1"/>
    </source>
</evidence>
<keyword evidence="3" id="KW-1185">Reference proteome</keyword>
<dbReference type="Proteomes" id="UP001327560">
    <property type="component" value="Chromosome 5"/>
</dbReference>
<dbReference type="PANTHER" id="PTHR36617">
    <property type="entry name" value="PROTEIN, PUTATIVE-RELATED"/>
    <property type="match status" value="1"/>
</dbReference>
<dbReference type="Pfam" id="PF13966">
    <property type="entry name" value="zf-RVT"/>
    <property type="match status" value="1"/>
</dbReference>
<organism evidence="2 3">
    <name type="scientific">Canna indica</name>
    <name type="common">Indian-shot</name>
    <dbReference type="NCBI Taxonomy" id="4628"/>
    <lineage>
        <taxon>Eukaryota</taxon>
        <taxon>Viridiplantae</taxon>
        <taxon>Streptophyta</taxon>
        <taxon>Embryophyta</taxon>
        <taxon>Tracheophyta</taxon>
        <taxon>Spermatophyta</taxon>
        <taxon>Magnoliopsida</taxon>
        <taxon>Liliopsida</taxon>
        <taxon>Zingiberales</taxon>
        <taxon>Cannaceae</taxon>
        <taxon>Canna</taxon>
    </lineage>
</organism>
<dbReference type="PANTHER" id="PTHR36617:SF16">
    <property type="entry name" value="OS04G0516500 PROTEIN"/>
    <property type="match status" value="1"/>
</dbReference>
<dbReference type="InterPro" id="IPR026960">
    <property type="entry name" value="RVT-Znf"/>
</dbReference>
<gene>
    <name evidence="2" type="ORF">Cni_G17362</name>
</gene>
<dbReference type="AlphaFoldDB" id="A0AAQ3QF13"/>
<sequence>MNYKGKDLSWFGKAIAKNMCELKEGLRMAIGDGKLIRIWEDSWLSAIPFEKWPTFLDVEGLSKMQKVCELMKGRKWNQEALENYFGRELISLINDIDINTGECSDRWVWTPALNGKLSTKNAYVFVKRRRLSSKDTIDWSRVWRLKFPERVKMFLWKLLWNRLPTLKWFGKFSGEEVEKYSVCEGEDDT</sequence>
<name>A0AAQ3QF13_9LILI</name>